<reference evidence="3 4" key="1">
    <citation type="journal article" date="2003" name="DNA Res.">
        <title>Complete genome structure of Gloeobacter violaceus PCC 7421, a cyanobacterium that lacks thylakoids.</title>
        <authorList>
            <person name="Nakamura Y."/>
            <person name="Kaneko T."/>
            <person name="Sato S."/>
            <person name="Mimuro M."/>
            <person name="Miyashita H."/>
            <person name="Tsuchiya T."/>
            <person name="Sasamoto S."/>
            <person name="Watanabe A."/>
            <person name="Kawashima K."/>
            <person name="Kishida Y."/>
            <person name="Kiyokawa C."/>
            <person name="Kohara M."/>
            <person name="Matsumoto M."/>
            <person name="Matsuno A."/>
            <person name="Nakazaki N."/>
            <person name="Shimpo S."/>
            <person name="Takeuchi C."/>
            <person name="Yamada M."/>
            <person name="Tabata S."/>
        </authorList>
    </citation>
    <scope>NUCLEOTIDE SEQUENCE [LARGE SCALE GENOMIC DNA]</scope>
    <source>
        <strain evidence="4">ATCC 29082 / PCC 7421</strain>
    </source>
</reference>
<dbReference type="Proteomes" id="UP000000557">
    <property type="component" value="Chromosome"/>
</dbReference>
<evidence type="ECO:0000313" key="4">
    <source>
        <dbReference type="Proteomes" id="UP000000557"/>
    </source>
</evidence>
<evidence type="ECO:0000256" key="2">
    <source>
        <dbReference type="SAM" id="SignalP"/>
    </source>
</evidence>
<protein>
    <submittedName>
        <fullName evidence="3">Glr2962 protein</fullName>
    </submittedName>
</protein>
<accession>Q7NCL6</accession>
<keyword evidence="4" id="KW-1185">Reference proteome</keyword>
<feature type="region of interest" description="Disordered" evidence="1">
    <location>
        <begin position="25"/>
        <end position="72"/>
    </location>
</feature>
<gene>
    <name evidence="3" type="ordered locus">glr2962</name>
</gene>
<dbReference type="InParanoid" id="Q7NCL6"/>
<dbReference type="EMBL" id="BA000045">
    <property type="protein sequence ID" value="BAC90903.1"/>
    <property type="molecule type" value="Genomic_DNA"/>
</dbReference>
<evidence type="ECO:0000313" key="3">
    <source>
        <dbReference type="EMBL" id="BAC90903.1"/>
    </source>
</evidence>
<dbReference type="STRING" id="251221.gene:10760466"/>
<keyword evidence="2" id="KW-0732">Signal</keyword>
<proteinExistence type="predicted"/>
<dbReference type="EnsemblBacteria" id="BAC90903">
    <property type="protein sequence ID" value="BAC90903"/>
    <property type="gene ID" value="BAC90903"/>
</dbReference>
<name>Q7NCL6_GLOVI</name>
<feature type="compositionally biased region" description="Pro residues" evidence="1">
    <location>
        <begin position="26"/>
        <end position="35"/>
    </location>
</feature>
<dbReference type="KEGG" id="gvi:glr2962"/>
<sequence>MPRGCLLSGMLIWLLANAGAAQLPAPMEPDAPPKSLPQTPRRRSLPKRASTPPRQAEPVKKPNLQPAPADPRYEVARRFLEPLDRGEWAPALLSAEFRDEIDNEFEAGRSALVSPGALGRLKSGRAIADAPFNYTIERRGADGKALPSLRLRLINVVGQWQIDGFDPQSMTQPKRRPFRQDTFLPTSEDRLFNTMRLLRLAPLDPSQQQAARGEIVRLFEQLDSPNRRHEQLIELFGPRMRERLRTEADLNKLLQPNNLGHLRVLAGEPGTAMMRIELAARQGALYLGAAFVTFAGGRMTIDAMDYYGPGVLDRQPQPLQPPADPEQNGRSPP</sequence>
<evidence type="ECO:0000256" key="1">
    <source>
        <dbReference type="SAM" id="MobiDB-lite"/>
    </source>
</evidence>
<dbReference type="AlphaFoldDB" id="Q7NCL6"/>
<feature type="chain" id="PRO_5004288946" evidence="2">
    <location>
        <begin position="21"/>
        <end position="333"/>
    </location>
</feature>
<dbReference type="OrthoDB" id="9834527at2"/>
<feature type="region of interest" description="Disordered" evidence="1">
    <location>
        <begin position="311"/>
        <end position="333"/>
    </location>
</feature>
<reference evidence="3 4" key="2">
    <citation type="journal article" date="2003" name="DNA Res.">
        <title>Complete genome structure of Gloeobacter violaceus PCC 7421, a cyanobacterium that lacks thylakoids (supplement).</title>
        <authorList>
            <person name="Nakamura Y."/>
            <person name="Kaneko T."/>
            <person name="Sato S."/>
            <person name="Mimuro M."/>
            <person name="Miyashita H."/>
            <person name="Tsuchiya T."/>
            <person name="Sasamoto S."/>
            <person name="Watanabe A."/>
            <person name="Kawashima K."/>
            <person name="Kishida Y."/>
            <person name="Kiyokawa C."/>
            <person name="Kohara M."/>
            <person name="Matsumoto M."/>
            <person name="Matsuno A."/>
            <person name="Nakazaki N."/>
            <person name="Shimpo S."/>
            <person name="Takeuchi C."/>
            <person name="Yamada M."/>
            <person name="Tabata S."/>
        </authorList>
    </citation>
    <scope>NUCLEOTIDE SEQUENCE [LARGE SCALE GENOMIC DNA]</scope>
    <source>
        <strain evidence="4">ATCC 29082 / PCC 7421</strain>
    </source>
</reference>
<feature type="signal peptide" evidence="2">
    <location>
        <begin position="1"/>
        <end position="20"/>
    </location>
</feature>
<dbReference type="HOGENOM" id="CLU_833573_0_0_3"/>
<organism evidence="3 4">
    <name type="scientific">Gloeobacter violaceus (strain ATCC 29082 / PCC 7421)</name>
    <dbReference type="NCBI Taxonomy" id="251221"/>
    <lineage>
        <taxon>Bacteria</taxon>
        <taxon>Bacillati</taxon>
        <taxon>Cyanobacteriota</taxon>
        <taxon>Cyanophyceae</taxon>
        <taxon>Gloeobacterales</taxon>
        <taxon>Gloeobacteraceae</taxon>
        <taxon>Gloeobacter</taxon>
    </lineage>
</organism>